<name>A0A1D3CXV0_9EIME</name>
<dbReference type="Proteomes" id="UP000095192">
    <property type="component" value="Unassembled WGS sequence"/>
</dbReference>
<evidence type="ECO:0000256" key="2">
    <source>
        <dbReference type="SAM" id="MobiDB-lite"/>
    </source>
</evidence>
<dbReference type="VEuPathDB" id="ToxoDB:LOC34623925"/>
<proteinExistence type="predicted"/>
<gene>
    <name evidence="3" type="ORF">cyc_08113</name>
</gene>
<feature type="region of interest" description="Disordered" evidence="2">
    <location>
        <begin position="522"/>
        <end position="549"/>
    </location>
</feature>
<evidence type="ECO:0000256" key="1">
    <source>
        <dbReference type="SAM" id="Coils"/>
    </source>
</evidence>
<sequence length="661" mass="70664">MSRMLRAVRHLREAATKYSFSLSIESLKIHLDEPATIVLDLSRGPRRVRGSAAIEAAKGDNELSLHIPLHCNATLFKPKSSTQGGLTRKRNKQQPDAAANADDAIVASSDPDAFQPKEAKLQVIELSRQRRLGGRLLSRVRPSPSTSLASVLPRDPSASGSVIVSPEAGVDAREAGAVVAEAVFDLAGLVAAQKAGTQRVHLPLTKAKGSLTMSFSCTKLEANVAEVLHSPVKTAKAASASVSTPAAGVTSQPLVLCVPQTATLPSSSETSTALNQTFGQQQNGQKATVEAGIPLNTQEGQTKGLQEDLQQRAELRRKDELIASLQRQVALMEAEDRQAAAPQLAQLFAQIDELHTALAAAQEQQLATVQAEKDGMQLLANTYKVVEAGETREALRASKDQTIADLTKALQEMQHKQGQTQTLHQQALQKLNSYRDEAEALREKIRCQEETLQRLPTQAACFVCVFQSCRLRELMQEDLVHAKVELAAAEQRRHEDIDAFKKKLQMVKDTVVAYAVASSSNVQAQPTVQSDQNKSNVSSRTSSINGKGSPVRKLVHISSLKAFFRSNVNPSSNSSNSYPVVSRSAGDSSTLATAAKASSLTNCEDPCIRATPPETRGYKGPPAPVTLFGSQPQPGAPVGPSVTRFCASSGGGCSVLTSSEP</sequence>
<feature type="region of interest" description="Disordered" evidence="2">
    <location>
        <begin position="78"/>
        <end position="101"/>
    </location>
</feature>
<organism evidence="3 4">
    <name type="scientific">Cyclospora cayetanensis</name>
    <dbReference type="NCBI Taxonomy" id="88456"/>
    <lineage>
        <taxon>Eukaryota</taxon>
        <taxon>Sar</taxon>
        <taxon>Alveolata</taxon>
        <taxon>Apicomplexa</taxon>
        <taxon>Conoidasida</taxon>
        <taxon>Coccidia</taxon>
        <taxon>Eucoccidiorida</taxon>
        <taxon>Eimeriorina</taxon>
        <taxon>Eimeriidae</taxon>
        <taxon>Cyclospora</taxon>
    </lineage>
</organism>
<dbReference type="EMBL" id="JROU02001551">
    <property type="protein sequence ID" value="OEH76020.1"/>
    <property type="molecule type" value="Genomic_DNA"/>
</dbReference>
<feature type="coiled-coil region" evidence="1">
    <location>
        <begin position="315"/>
        <end position="364"/>
    </location>
</feature>
<dbReference type="VEuPathDB" id="ToxoDB:cyc_08113"/>
<keyword evidence="1" id="KW-0175">Coiled coil</keyword>
<evidence type="ECO:0000313" key="3">
    <source>
        <dbReference type="EMBL" id="OEH76020.1"/>
    </source>
</evidence>
<dbReference type="AlphaFoldDB" id="A0A1D3CXV0"/>
<comment type="caution">
    <text evidence="3">The sequence shown here is derived from an EMBL/GenBank/DDBJ whole genome shotgun (WGS) entry which is preliminary data.</text>
</comment>
<protein>
    <submittedName>
        <fullName evidence="3">Pseudouridylate synthase</fullName>
    </submittedName>
</protein>
<evidence type="ECO:0000313" key="4">
    <source>
        <dbReference type="Proteomes" id="UP000095192"/>
    </source>
</evidence>
<reference evidence="3 4" key="1">
    <citation type="journal article" date="2016" name="BMC Genomics">
        <title>Comparative genomics reveals Cyclospora cayetanensis possesses coccidia-like metabolism and invasion components but unique surface antigens.</title>
        <authorList>
            <person name="Liu S."/>
            <person name="Wang L."/>
            <person name="Zheng H."/>
            <person name="Xu Z."/>
            <person name="Roellig D.M."/>
            <person name="Li N."/>
            <person name="Frace M.A."/>
            <person name="Tang K."/>
            <person name="Arrowood M.J."/>
            <person name="Moss D.M."/>
            <person name="Zhang L."/>
            <person name="Feng Y."/>
            <person name="Xiao L."/>
        </authorList>
    </citation>
    <scope>NUCLEOTIDE SEQUENCE [LARGE SCALE GENOMIC DNA]</scope>
    <source>
        <strain evidence="3 4">CHN_HEN01</strain>
    </source>
</reference>
<accession>A0A1D3CXV0</accession>
<keyword evidence="4" id="KW-1185">Reference proteome</keyword>
<feature type="compositionally biased region" description="Polar residues" evidence="2">
    <location>
        <begin position="522"/>
        <end position="546"/>
    </location>
</feature>
<dbReference type="InParanoid" id="A0A1D3CXV0"/>
<feature type="coiled-coil region" evidence="1">
    <location>
        <begin position="424"/>
        <end position="492"/>
    </location>
</feature>